<dbReference type="InterPro" id="IPR022755">
    <property type="entry name" value="Znf_C2H2_jaz"/>
</dbReference>
<feature type="compositionally biased region" description="Basic and acidic residues" evidence="13">
    <location>
        <begin position="127"/>
        <end position="136"/>
    </location>
</feature>
<dbReference type="InterPro" id="IPR051879">
    <property type="entry name" value="C2H2-ZF_Maturation_Protein"/>
</dbReference>
<reference evidence="15 16" key="2">
    <citation type="submission" date="2019-01" db="EMBL/GenBank/DDBJ databases">
        <title>The decoding of complex shrimp genome reveals the adaptation for benthos swimmer, frequently molting mechanism and breeding impact on genome.</title>
        <authorList>
            <person name="Sun Y."/>
            <person name="Gao Y."/>
            <person name="Yu Y."/>
        </authorList>
    </citation>
    <scope>NUCLEOTIDE SEQUENCE [LARGE SCALE GENOMIC DNA]</scope>
    <source>
        <tissue evidence="15">Muscle</tissue>
    </source>
</reference>
<evidence type="ECO:0000256" key="2">
    <source>
        <dbReference type="ARBA" id="ARBA00004496"/>
    </source>
</evidence>
<dbReference type="OrthoDB" id="24683at2759"/>
<keyword evidence="6" id="KW-0863">Zinc-finger</keyword>
<keyword evidence="8" id="KW-0539">Nucleus</keyword>
<dbReference type="EMBL" id="QCYY01002431">
    <property type="protein sequence ID" value="ROT70409.1"/>
    <property type="molecule type" value="Genomic_DNA"/>
</dbReference>
<reference evidence="15 16" key="1">
    <citation type="submission" date="2018-04" db="EMBL/GenBank/DDBJ databases">
        <authorList>
            <person name="Zhang X."/>
            <person name="Yuan J."/>
            <person name="Li F."/>
            <person name="Xiang J."/>
        </authorList>
    </citation>
    <scope>NUCLEOTIDE SEQUENCE [LARGE SCALE GENOMIC DNA]</scope>
    <source>
        <tissue evidence="15">Muscle</tissue>
    </source>
</reference>
<evidence type="ECO:0000313" key="15">
    <source>
        <dbReference type="EMBL" id="ROT70409.1"/>
    </source>
</evidence>
<dbReference type="STRING" id="6689.A0A3R7SQ34"/>
<organism evidence="15 16">
    <name type="scientific">Penaeus vannamei</name>
    <name type="common">Whiteleg shrimp</name>
    <name type="synonym">Litopenaeus vannamei</name>
    <dbReference type="NCBI Taxonomy" id="6689"/>
    <lineage>
        <taxon>Eukaryota</taxon>
        <taxon>Metazoa</taxon>
        <taxon>Ecdysozoa</taxon>
        <taxon>Arthropoda</taxon>
        <taxon>Crustacea</taxon>
        <taxon>Multicrustacea</taxon>
        <taxon>Malacostraca</taxon>
        <taxon>Eumalacostraca</taxon>
        <taxon>Eucarida</taxon>
        <taxon>Decapoda</taxon>
        <taxon>Dendrobranchiata</taxon>
        <taxon>Penaeoidea</taxon>
        <taxon>Penaeidae</taxon>
        <taxon>Penaeus</taxon>
    </lineage>
</organism>
<keyword evidence="3" id="KW-0963">Cytoplasm</keyword>
<dbReference type="PANTHER" id="PTHR46095">
    <property type="entry name" value="ZINC FINGER PROTEIN 593"/>
    <property type="match status" value="1"/>
</dbReference>
<feature type="region of interest" description="Disordered" evidence="13">
    <location>
        <begin position="98"/>
        <end position="136"/>
    </location>
</feature>
<evidence type="ECO:0000259" key="14">
    <source>
        <dbReference type="PROSITE" id="PS00028"/>
    </source>
</evidence>
<evidence type="ECO:0000256" key="9">
    <source>
        <dbReference type="ARBA" id="ARBA00038064"/>
    </source>
</evidence>
<keyword evidence="5" id="KW-0479">Metal-binding</keyword>
<dbReference type="Pfam" id="PF12171">
    <property type="entry name" value="zf-C2H2_jaz"/>
    <property type="match status" value="1"/>
</dbReference>
<dbReference type="GO" id="GO:0005737">
    <property type="term" value="C:cytoplasm"/>
    <property type="evidence" value="ECO:0007669"/>
    <property type="project" value="UniProtKB-SubCell"/>
</dbReference>
<accession>A0A3R7SQ34</accession>
<dbReference type="GO" id="GO:0043021">
    <property type="term" value="F:ribonucleoprotein complex binding"/>
    <property type="evidence" value="ECO:0007669"/>
    <property type="project" value="UniProtKB-ARBA"/>
</dbReference>
<evidence type="ECO:0000313" key="16">
    <source>
        <dbReference type="Proteomes" id="UP000283509"/>
    </source>
</evidence>
<dbReference type="Gene3D" id="3.30.160.60">
    <property type="entry name" value="Classic Zinc Finger"/>
    <property type="match status" value="1"/>
</dbReference>
<dbReference type="SUPFAM" id="SSF57667">
    <property type="entry name" value="beta-beta-alpha zinc fingers"/>
    <property type="match status" value="1"/>
</dbReference>
<dbReference type="InterPro" id="IPR036236">
    <property type="entry name" value="Znf_C2H2_sf"/>
</dbReference>
<feature type="region of interest" description="Disordered" evidence="13">
    <location>
        <begin position="1"/>
        <end position="24"/>
    </location>
</feature>
<dbReference type="GO" id="GO:0003676">
    <property type="term" value="F:nucleic acid binding"/>
    <property type="evidence" value="ECO:0007669"/>
    <property type="project" value="InterPro"/>
</dbReference>
<evidence type="ECO:0000256" key="6">
    <source>
        <dbReference type="ARBA" id="ARBA00022771"/>
    </source>
</evidence>
<evidence type="ECO:0000256" key="8">
    <source>
        <dbReference type="ARBA" id="ARBA00023242"/>
    </source>
</evidence>
<evidence type="ECO:0000256" key="3">
    <source>
        <dbReference type="ARBA" id="ARBA00022490"/>
    </source>
</evidence>
<feature type="domain" description="C2H2-type" evidence="14">
    <location>
        <begin position="60"/>
        <end position="82"/>
    </location>
</feature>
<dbReference type="PANTHER" id="PTHR46095:SF1">
    <property type="entry name" value="ZINC FINGER PROTEIN 593"/>
    <property type="match status" value="1"/>
</dbReference>
<comment type="function">
    <text evidence="10">Involved in pre-60S ribosomal particles maturation by promoting the nuclear export of the 60S ribosome.</text>
</comment>
<name>A0A3R7SQ34_PENVA</name>
<dbReference type="PROSITE" id="PS00028">
    <property type="entry name" value="ZINC_FINGER_C2H2_1"/>
    <property type="match status" value="1"/>
</dbReference>
<evidence type="ECO:0000256" key="11">
    <source>
        <dbReference type="ARBA" id="ARBA00065398"/>
    </source>
</evidence>
<dbReference type="GO" id="GO:0042254">
    <property type="term" value="P:ribosome biogenesis"/>
    <property type="evidence" value="ECO:0007669"/>
    <property type="project" value="UniProtKB-KW"/>
</dbReference>
<dbReference type="AlphaFoldDB" id="A0A3R7SQ34"/>
<gene>
    <name evidence="15" type="ORF">C7M84_011314</name>
</gene>
<comment type="subunit">
    <text evidence="11">Associates with pre-60S ribosomal particles; released from the pre-60S particle very early in the cytoplasm.</text>
</comment>
<dbReference type="InterPro" id="IPR013087">
    <property type="entry name" value="Znf_C2H2_type"/>
</dbReference>
<protein>
    <recommendedName>
        <fullName evidence="12">Zinc finger protein 593 homolog</fullName>
    </recommendedName>
</protein>
<evidence type="ECO:0000256" key="5">
    <source>
        <dbReference type="ARBA" id="ARBA00022723"/>
    </source>
</evidence>
<dbReference type="FunFam" id="3.30.160.60:FF:000299">
    <property type="entry name" value="Zinc finger protein 593"/>
    <property type="match status" value="1"/>
</dbReference>
<keyword evidence="16" id="KW-1185">Reference proteome</keyword>
<proteinExistence type="inferred from homology"/>
<sequence length="136" mass="15808">MGGGPKRRKKSSPGLKRLLKTKRKTKDLDQIDDDLKEENIHKLLHQEVDPDLPGDAQHYCVHCARYFINREALKTHFKSKPHKKRLKSLELEPYTIEESERAGGLGSYIPPKKRKIETQPMDDETFDPTKEDVDMK</sequence>
<evidence type="ECO:0000256" key="1">
    <source>
        <dbReference type="ARBA" id="ARBA00004123"/>
    </source>
</evidence>
<comment type="similarity">
    <text evidence="9">Belongs to the ZNF593/BUD20 C2H2-type zinc-finger protein family.</text>
</comment>
<evidence type="ECO:0000256" key="13">
    <source>
        <dbReference type="SAM" id="MobiDB-lite"/>
    </source>
</evidence>
<dbReference type="InterPro" id="IPR003604">
    <property type="entry name" value="Matrin/U1-like-C_Znf_C2H2"/>
</dbReference>
<evidence type="ECO:0000256" key="4">
    <source>
        <dbReference type="ARBA" id="ARBA00022517"/>
    </source>
</evidence>
<comment type="subcellular location">
    <subcellularLocation>
        <location evidence="2">Cytoplasm</location>
    </subcellularLocation>
    <subcellularLocation>
        <location evidence="1">Nucleus</location>
    </subcellularLocation>
</comment>
<evidence type="ECO:0000256" key="10">
    <source>
        <dbReference type="ARBA" id="ARBA00057732"/>
    </source>
</evidence>
<dbReference type="GO" id="GO:0008270">
    <property type="term" value="F:zinc ion binding"/>
    <property type="evidence" value="ECO:0007669"/>
    <property type="project" value="UniProtKB-KW"/>
</dbReference>
<dbReference type="GO" id="GO:0005634">
    <property type="term" value="C:nucleus"/>
    <property type="evidence" value="ECO:0007669"/>
    <property type="project" value="UniProtKB-SubCell"/>
</dbReference>
<evidence type="ECO:0000256" key="7">
    <source>
        <dbReference type="ARBA" id="ARBA00022833"/>
    </source>
</evidence>
<dbReference type="SMART" id="SM00451">
    <property type="entry name" value="ZnF_U1"/>
    <property type="match status" value="1"/>
</dbReference>
<comment type="caution">
    <text evidence="15">The sequence shown here is derived from an EMBL/GenBank/DDBJ whole genome shotgun (WGS) entry which is preliminary data.</text>
</comment>
<keyword evidence="4" id="KW-0690">Ribosome biogenesis</keyword>
<evidence type="ECO:0000256" key="12">
    <source>
        <dbReference type="ARBA" id="ARBA00068297"/>
    </source>
</evidence>
<keyword evidence="7" id="KW-0862">Zinc</keyword>
<dbReference type="Proteomes" id="UP000283509">
    <property type="component" value="Unassembled WGS sequence"/>
</dbReference>